<organism evidence="3 4">
    <name type="scientific">Parazoarcus communis SWub3 = DSM 12120</name>
    <dbReference type="NCBI Taxonomy" id="1121029"/>
    <lineage>
        <taxon>Bacteria</taxon>
        <taxon>Pseudomonadati</taxon>
        <taxon>Pseudomonadota</taxon>
        <taxon>Betaproteobacteria</taxon>
        <taxon>Rhodocyclales</taxon>
        <taxon>Zoogloeaceae</taxon>
        <taxon>Parazoarcus</taxon>
    </lineage>
</organism>
<dbReference type="Gene3D" id="2.60.120.1440">
    <property type="match status" value="1"/>
</dbReference>
<dbReference type="PANTHER" id="PTHR38731">
    <property type="entry name" value="LIPL45-RELATED LIPOPROTEIN-RELATED"/>
    <property type="match status" value="1"/>
</dbReference>
<comment type="caution">
    <text evidence="3">The sequence shown here is derived from an EMBL/GenBank/DDBJ whole genome shotgun (WGS) entry which is preliminary data.</text>
</comment>
<dbReference type="InterPro" id="IPR013783">
    <property type="entry name" value="Ig-like_fold"/>
</dbReference>
<feature type="domain" description="FecR protein" evidence="2">
    <location>
        <begin position="135"/>
        <end position="236"/>
    </location>
</feature>
<dbReference type="Gene3D" id="2.60.40.10">
    <property type="entry name" value="Immunoglobulins"/>
    <property type="match status" value="2"/>
</dbReference>
<evidence type="ECO:0000259" key="1">
    <source>
        <dbReference type="Pfam" id="PF01476"/>
    </source>
</evidence>
<gene>
    <name evidence="3" type="ORF">DNK49_09200</name>
</gene>
<name>A0A323UY34_9RHOO</name>
<dbReference type="InterPro" id="IPR006860">
    <property type="entry name" value="FecR"/>
</dbReference>
<dbReference type="PANTHER" id="PTHR38731:SF1">
    <property type="entry name" value="FECR PROTEIN DOMAIN-CONTAINING PROTEIN"/>
    <property type="match status" value="1"/>
</dbReference>
<proteinExistence type="predicted"/>
<dbReference type="Pfam" id="PF01476">
    <property type="entry name" value="LysM"/>
    <property type="match status" value="1"/>
</dbReference>
<dbReference type="PIRSF" id="PIRSF029644">
    <property type="entry name" value="UCP029644"/>
    <property type="match status" value="1"/>
</dbReference>
<reference evidence="3 4" key="1">
    <citation type="submission" date="2018-06" db="EMBL/GenBank/DDBJ databases">
        <title>Azoarcus communis strain SWub3 genome.</title>
        <authorList>
            <person name="Zorraquino Salvo V."/>
            <person name="Toubiana D."/>
            <person name="Blumwald E."/>
        </authorList>
    </citation>
    <scope>NUCLEOTIDE SEQUENCE [LARGE SCALE GENOMIC DNA]</scope>
    <source>
        <strain evidence="3 4">SWub3</strain>
    </source>
</reference>
<evidence type="ECO:0000259" key="2">
    <source>
        <dbReference type="Pfam" id="PF04773"/>
    </source>
</evidence>
<dbReference type="EMBL" id="QKOE01000005">
    <property type="protein sequence ID" value="PZA16823.1"/>
    <property type="molecule type" value="Genomic_DNA"/>
</dbReference>
<dbReference type="OrthoDB" id="9813091at2"/>
<dbReference type="CDD" id="cd00118">
    <property type="entry name" value="LysM"/>
    <property type="match status" value="1"/>
</dbReference>
<evidence type="ECO:0008006" key="5">
    <source>
        <dbReference type="Google" id="ProtNLM"/>
    </source>
</evidence>
<dbReference type="AlphaFoldDB" id="A0A323UY34"/>
<feature type="domain" description="LysM" evidence="1">
    <location>
        <begin position="47"/>
        <end position="93"/>
    </location>
</feature>
<accession>A0A323UY34</accession>
<dbReference type="InterPro" id="IPR036779">
    <property type="entry name" value="LysM_dom_sf"/>
</dbReference>
<sequence>MTDCHCSACSSVYPGLWGLKVLRGFLRVLSCGIVLLSASVQAHEWVYVVRSGDTLYELAANYLQRQEDWVRLQAHNAVEDPLRLKPGTPLSVPVALLKRGAAVAEVVHVRGRVEVVSGGDRLPVASGARLPAGTTLVTGADSNASLRFVDGSRLLVTSSSELTLAQMRQYGRTGMAETTIRLHQGELESRVVPQKRPLSNYRVESPVLNLGVRGTDFRMTLTEAGLGMGEVLSGRVLADSGRVRRMMAAGFGAAVEAGGQLGVPVALAPPPDLSGLPLRFEYLPLRIEWPAVEGVSQWRAQVVSVADDTVMLLDGTVEETAVRWGDLPDGRYRLRVRAISPGGLEGMDAEHLFELAARPEAPFILTPRADETLGGEHVAFRWTVPLGGMQYRLQVSTQADFDPMVLDVVGAEDIGQRVPLPPGDYFWRLASITPEGRQGPFGVVQSFRLRPLPAAPALGAPVTGSEVVTLRWHASESDLDYRVQVARDESFQERVLDRDQTSAELELPRGEGGVFYIRVQVRTRDGLTGPFSQPQRIEVPATRHWWPLMLLPLLLLL</sequence>
<evidence type="ECO:0000313" key="3">
    <source>
        <dbReference type="EMBL" id="PZA16823.1"/>
    </source>
</evidence>
<dbReference type="Gene3D" id="3.10.350.10">
    <property type="entry name" value="LysM domain"/>
    <property type="match status" value="1"/>
</dbReference>
<dbReference type="InterPro" id="IPR016930">
    <property type="entry name" value="UCP029644"/>
</dbReference>
<dbReference type="Proteomes" id="UP000248259">
    <property type="component" value="Unassembled WGS sequence"/>
</dbReference>
<dbReference type="Pfam" id="PF04773">
    <property type="entry name" value="FecR"/>
    <property type="match status" value="1"/>
</dbReference>
<keyword evidence="4" id="KW-1185">Reference proteome</keyword>
<evidence type="ECO:0000313" key="4">
    <source>
        <dbReference type="Proteomes" id="UP000248259"/>
    </source>
</evidence>
<dbReference type="InterPro" id="IPR018392">
    <property type="entry name" value="LysM"/>
</dbReference>
<protein>
    <recommendedName>
        <fullName evidence="5">LysM domain-containing protein</fullName>
    </recommendedName>
</protein>